<dbReference type="AlphaFoldDB" id="A0A7C3V4U0"/>
<evidence type="ECO:0000256" key="1">
    <source>
        <dbReference type="ARBA" id="ARBA00001933"/>
    </source>
</evidence>
<evidence type="ECO:0000313" key="8">
    <source>
        <dbReference type="EMBL" id="HGF35282.1"/>
    </source>
</evidence>
<dbReference type="InterPro" id="IPR015424">
    <property type="entry name" value="PyrdxlP-dep_Trfase"/>
</dbReference>
<evidence type="ECO:0000256" key="5">
    <source>
        <dbReference type="ARBA" id="ARBA00022898"/>
    </source>
</evidence>
<dbReference type="SUPFAM" id="SSF53383">
    <property type="entry name" value="PLP-dependent transferases"/>
    <property type="match status" value="1"/>
</dbReference>
<keyword evidence="5" id="KW-0663">Pyridoxal phosphate</keyword>
<evidence type="ECO:0000256" key="3">
    <source>
        <dbReference type="ARBA" id="ARBA00022576"/>
    </source>
</evidence>
<gene>
    <name evidence="8" type="ORF">ENW96_13040</name>
</gene>
<name>A0A7C3V4U0_9BACT</name>
<feature type="domain" description="Aminotransferase class I/classII large" evidence="7">
    <location>
        <begin position="37"/>
        <end position="379"/>
    </location>
</feature>
<dbReference type="CDD" id="cd00609">
    <property type="entry name" value="AAT_like"/>
    <property type="match status" value="1"/>
</dbReference>
<dbReference type="InterPro" id="IPR015421">
    <property type="entry name" value="PyrdxlP-dep_Trfase_major"/>
</dbReference>
<protein>
    <recommendedName>
        <fullName evidence="6">Aminotransferase</fullName>
        <ecNumber evidence="6">2.6.1.-</ecNumber>
    </recommendedName>
</protein>
<dbReference type="InterPro" id="IPR050596">
    <property type="entry name" value="AspAT/PAT-like"/>
</dbReference>
<keyword evidence="3 6" id="KW-0032">Aminotransferase</keyword>
<accession>A0A7C3V4U0</accession>
<comment type="similarity">
    <text evidence="2 6">Belongs to the class-I pyridoxal-phosphate-dependent aminotransferase family.</text>
</comment>
<evidence type="ECO:0000256" key="2">
    <source>
        <dbReference type="ARBA" id="ARBA00007441"/>
    </source>
</evidence>
<reference evidence="8" key="1">
    <citation type="journal article" date="2020" name="mSystems">
        <title>Genome- and Community-Level Interaction Insights into Carbon Utilization and Element Cycling Functions of Hydrothermarchaeota in Hydrothermal Sediment.</title>
        <authorList>
            <person name="Zhou Z."/>
            <person name="Liu Y."/>
            <person name="Xu W."/>
            <person name="Pan J."/>
            <person name="Luo Z.H."/>
            <person name="Li M."/>
        </authorList>
    </citation>
    <scope>NUCLEOTIDE SEQUENCE [LARGE SCALE GENOMIC DNA]</scope>
    <source>
        <strain evidence="8">SpSt-897</strain>
    </source>
</reference>
<dbReference type="EC" id="2.6.1.-" evidence="6"/>
<dbReference type="GO" id="GO:0008483">
    <property type="term" value="F:transaminase activity"/>
    <property type="evidence" value="ECO:0007669"/>
    <property type="project" value="UniProtKB-KW"/>
</dbReference>
<dbReference type="GO" id="GO:0030170">
    <property type="term" value="F:pyridoxal phosphate binding"/>
    <property type="evidence" value="ECO:0007669"/>
    <property type="project" value="InterPro"/>
</dbReference>
<comment type="caution">
    <text evidence="8">The sequence shown here is derived from an EMBL/GenBank/DDBJ whole genome shotgun (WGS) entry which is preliminary data.</text>
</comment>
<evidence type="ECO:0000256" key="6">
    <source>
        <dbReference type="RuleBase" id="RU000481"/>
    </source>
</evidence>
<dbReference type="PANTHER" id="PTHR46383:SF2">
    <property type="entry name" value="AMINOTRANSFERASE"/>
    <property type="match status" value="1"/>
</dbReference>
<keyword evidence="4 6" id="KW-0808">Transferase</keyword>
<evidence type="ECO:0000256" key="4">
    <source>
        <dbReference type="ARBA" id="ARBA00022679"/>
    </source>
</evidence>
<dbReference type="PANTHER" id="PTHR46383">
    <property type="entry name" value="ASPARTATE AMINOTRANSFERASE"/>
    <property type="match status" value="1"/>
</dbReference>
<dbReference type="InterPro" id="IPR004839">
    <property type="entry name" value="Aminotransferase_I/II_large"/>
</dbReference>
<dbReference type="EMBL" id="DTMF01000312">
    <property type="protein sequence ID" value="HGF35282.1"/>
    <property type="molecule type" value="Genomic_DNA"/>
</dbReference>
<dbReference type="InterPro" id="IPR004838">
    <property type="entry name" value="NHTrfase_class1_PyrdxlP-BS"/>
</dbReference>
<dbReference type="GO" id="GO:0006520">
    <property type="term" value="P:amino acid metabolic process"/>
    <property type="evidence" value="ECO:0007669"/>
    <property type="project" value="InterPro"/>
</dbReference>
<organism evidence="8">
    <name type="scientific">Desulfobacca acetoxidans</name>
    <dbReference type="NCBI Taxonomy" id="60893"/>
    <lineage>
        <taxon>Bacteria</taxon>
        <taxon>Pseudomonadati</taxon>
        <taxon>Thermodesulfobacteriota</taxon>
        <taxon>Desulfobaccia</taxon>
        <taxon>Desulfobaccales</taxon>
        <taxon>Desulfobaccaceae</taxon>
        <taxon>Desulfobacca</taxon>
    </lineage>
</organism>
<evidence type="ECO:0000259" key="7">
    <source>
        <dbReference type="Pfam" id="PF00155"/>
    </source>
</evidence>
<sequence>MKPKGAGAVSRRAQEITPFLVMDILERAKELESRGRHIVHLEIGEPDFDTPQVVKDAAYRAMAAGETQYTHSQGLIELREALCRHYLEKYGVRLSPEQFIVTSGTSPAMILIFAALVDSGDEVVLSVPHYACYPNFLRLVDARPHYVRVLEEEGFQFRPEELKPHLTARTKAIIINSPANPTGTLLTGERLAQLAGLGPYIVSDEIYHGLVYEGKEHSILEYTDRAFVINGFSKLYAMTGWRLGYVIAPVDFVRPMQKLMQNFFISANAFVQRAGIAALTQAGPEVERRRAIFNERRRFLLAGLERLGFHIPVPPTGAFYVFVNDRHLSENSYTLAFDILEQAGVGVTPGIDFGAGGEGYLRLSYANSMENLAEALGRLKAYLERRPRA</sequence>
<dbReference type="Pfam" id="PF00155">
    <property type="entry name" value="Aminotran_1_2"/>
    <property type="match status" value="1"/>
</dbReference>
<dbReference type="PROSITE" id="PS00105">
    <property type="entry name" value="AA_TRANSFER_CLASS_1"/>
    <property type="match status" value="1"/>
</dbReference>
<proteinExistence type="inferred from homology"/>
<dbReference type="Gene3D" id="3.40.640.10">
    <property type="entry name" value="Type I PLP-dependent aspartate aminotransferase-like (Major domain)"/>
    <property type="match status" value="1"/>
</dbReference>
<comment type="cofactor">
    <cofactor evidence="1 6">
        <name>pyridoxal 5'-phosphate</name>
        <dbReference type="ChEBI" id="CHEBI:597326"/>
    </cofactor>
</comment>